<dbReference type="Pfam" id="PF00618">
    <property type="entry name" value="RasGEF_N"/>
    <property type="match status" value="1"/>
</dbReference>
<name>G3HRY5_CRIGR</name>
<feature type="compositionally biased region" description="Low complexity" evidence="2">
    <location>
        <begin position="35"/>
        <end position="51"/>
    </location>
</feature>
<keyword evidence="1" id="KW-0344">Guanine-nucleotide releasing factor</keyword>
<dbReference type="SUPFAM" id="SSF48366">
    <property type="entry name" value="Ras GEF"/>
    <property type="match status" value="1"/>
</dbReference>
<sequence>MKMKVEAMVVPGDSGHTPGSKASGHWPERYKFEPGSQGSQSSQGSLSSLDSQGRKRNQRSQCSQDQDHTDQVGKESAPKVLKEESRRTPLFGSLEEMVAHLVTSLQAGNTCFVLGFLCTYQRFLTTQQVLDMLFKR</sequence>
<organism evidence="4 5">
    <name type="scientific">Cricetulus griseus</name>
    <name type="common">Chinese hamster</name>
    <name type="synonym">Cricetulus barabensis griseus</name>
    <dbReference type="NCBI Taxonomy" id="10029"/>
    <lineage>
        <taxon>Eukaryota</taxon>
        <taxon>Metazoa</taxon>
        <taxon>Chordata</taxon>
        <taxon>Craniata</taxon>
        <taxon>Vertebrata</taxon>
        <taxon>Euteleostomi</taxon>
        <taxon>Mammalia</taxon>
        <taxon>Eutheria</taxon>
        <taxon>Euarchontoglires</taxon>
        <taxon>Glires</taxon>
        <taxon>Rodentia</taxon>
        <taxon>Myomorpha</taxon>
        <taxon>Muroidea</taxon>
        <taxon>Cricetidae</taxon>
        <taxon>Cricetinae</taxon>
        <taxon>Cricetulus</taxon>
    </lineage>
</organism>
<feature type="region of interest" description="Disordered" evidence="2">
    <location>
        <begin position="1"/>
        <end position="88"/>
    </location>
</feature>
<evidence type="ECO:0000313" key="4">
    <source>
        <dbReference type="EMBL" id="EGV93832.1"/>
    </source>
</evidence>
<dbReference type="EMBL" id="JH000646">
    <property type="protein sequence ID" value="EGV93832.1"/>
    <property type="molecule type" value="Genomic_DNA"/>
</dbReference>
<evidence type="ECO:0000259" key="3">
    <source>
        <dbReference type="PROSITE" id="PS50212"/>
    </source>
</evidence>
<dbReference type="Gene3D" id="1.20.870.10">
    <property type="entry name" value="Son of sevenless (SoS) protein Chain: S domain 1"/>
    <property type="match status" value="1"/>
</dbReference>
<dbReference type="AlphaFoldDB" id="G3HRY5"/>
<dbReference type="STRING" id="10029.G3HRY5"/>
<evidence type="ECO:0000256" key="2">
    <source>
        <dbReference type="SAM" id="MobiDB-lite"/>
    </source>
</evidence>
<dbReference type="PROSITE" id="PS50212">
    <property type="entry name" value="RASGEF_NTER"/>
    <property type="match status" value="1"/>
</dbReference>
<feature type="domain" description="N-terminal Ras-GEF" evidence="3">
    <location>
        <begin position="85"/>
        <end position="136"/>
    </location>
</feature>
<evidence type="ECO:0000256" key="1">
    <source>
        <dbReference type="PROSITE-ProRule" id="PRU00135"/>
    </source>
</evidence>
<dbReference type="PANTHER" id="PTHR46793">
    <property type="entry name" value="1700018F24RIK PROTEIN-RELATED-RELATED"/>
    <property type="match status" value="1"/>
</dbReference>
<gene>
    <name evidence="4" type="ORF">I79_013610</name>
</gene>
<dbReference type="GO" id="GO:0005085">
    <property type="term" value="F:guanyl-nucleotide exchange factor activity"/>
    <property type="evidence" value="ECO:0007669"/>
    <property type="project" value="UniProtKB-KW"/>
</dbReference>
<reference evidence="5" key="1">
    <citation type="journal article" date="2011" name="Nat. Biotechnol.">
        <title>The genomic sequence of the Chinese hamster ovary (CHO)-K1 cell line.</title>
        <authorList>
            <person name="Xu X."/>
            <person name="Nagarajan H."/>
            <person name="Lewis N.E."/>
            <person name="Pan S."/>
            <person name="Cai Z."/>
            <person name="Liu X."/>
            <person name="Chen W."/>
            <person name="Xie M."/>
            <person name="Wang W."/>
            <person name="Hammond S."/>
            <person name="Andersen M.R."/>
            <person name="Neff N."/>
            <person name="Passarelli B."/>
            <person name="Koh W."/>
            <person name="Fan H.C."/>
            <person name="Wang J."/>
            <person name="Gui Y."/>
            <person name="Lee K.H."/>
            <person name="Betenbaugh M.J."/>
            <person name="Quake S.R."/>
            <person name="Famili I."/>
            <person name="Palsson B.O."/>
            <person name="Wang J."/>
        </authorList>
    </citation>
    <scope>NUCLEOTIDE SEQUENCE [LARGE SCALE GENOMIC DNA]</scope>
    <source>
        <strain evidence="5">CHO K1 cell line</strain>
    </source>
</reference>
<dbReference type="InParanoid" id="G3HRY5"/>
<protein>
    <submittedName>
        <fullName evidence="4">Ral guanine nucleotide dissociation stimulator</fullName>
    </submittedName>
</protein>
<dbReference type="InterPro" id="IPR023578">
    <property type="entry name" value="Ras_GEF_dom_sf"/>
</dbReference>
<proteinExistence type="predicted"/>
<dbReference type="InterPro" id="IPR000651">
    <property type="entry name" value="Ras-like_Gua-exchang_fac_N"/>
</dbReference>
<accession>G3HRY5</accession>
<dbReference type="Proteomes" id="UP000001075">
    <property type="component" value="Unassembled WGS sequence"/>
</dbReference>
<feature type="compositionally biased region" description="Basic and acidic residues" evidence="2">
    <location>
        <begin position="65"/>
        <end position="87"/>
    </location>
</feature>
<evidence type="ECO:0000313" key="5">
    <source>
        <dbReference type="Proteomes" id="UP000001075"/>
    </source>
</evidence>
<dbReference type="PANTHER" id="PTHR46793:SF3">
    <property type="entry name" value="RIKEN CDNA 4930596D02 GENE"/>
    <property type="match status" value="1"/>
</dbReference>